<evidence type="ECO:0000313" key="10">
    <source>
        <dbReference type="Proteomes" id="UP001217089"/>
    </source>
</evidence>
<evidence type="ECO:0000256" key="2">
    <source>
        <dbReference type="ARBA" id="ARBA00004123"/>
    </source>
</evidence>
<keyword evidence="10" id="KW-1185">Reference proteome</keyword>
<evidence type="ECO:0000256" key="7">
    <source>
        <dbReference type="ARBA" id="ARBA00023242"/>
    </source>
</evidence>
<accession>A0ABQ9FWW5</accession>
<dbReference type="EMBL" id="JARBDR010000018">
    <property type="protein sequence ID" value="KAJ8321725.1"/>
    <property type="molecule type" value="Genomic_DNA"/>
</dbReference>
<evidence type="ECO:0000256" key="5">
    <source>
        <dbReference type="ARBA" id="ARBA00022723"/>
    </source>
</evidence>
<protein>
    <recommendedName>
        <fullName evidence="8">DDE Tnp4 domain-containing protein</fullName>
    </recommendedName>
</protein>
<evidence type="ECO:0000256" key="3">
    <source>
        <dbReference type="ARBA" id="ARBA00006958"/>
    </source>
</evidence>
<name>A0ABQ9FWW5_TEGGR</name>
<feature type="domain" description="DDE Tnp4" evidence="8">
    <location>
        <begin position="185"/>
        <end position="322"/>
    </location>
</feature>
<sequence length="429" mass="49551">MADNKQVLKLKTIILMEMMEDDHVDNTDVVLMDSKNRQASLSVACALRRRNVPRVIKYLDTVHSYNNEEFRRRFRMDPQTFELLLNRFSVYQGKSRIPMEKQLLILIKYVSSQMTLQALADTFCVAESTELNIVKRLCDIICNTLLPEYIRWPDQRQMNQKKHQRISRSYWGNRWKPYSHKNTNADYCKSFPSVILQAICDADKHLIDVFCGWPGSVHDARVFKNSPLYSRIENDTDIMFPGNTCLVGDTGYGLQTWLMTPFRDIGNLTAAQHKYNHIHSCTRMPIEQCFGSLKGRFRRLKYVDMLCIERIIKVVLTCSTLHEFCLCNQDAADDFLEEGLESKKTEKFSPSLLDTGTEETFSDGWTASIHSIRGHGAIDIVVEIRVHATSWNTYVEGGNWSSFTGFLIHMFMQIAGAAMLKEKICHKIL</sequence>
<keyword evidence="7" id="KW-0539">Nucleus</keyword>
<comment type="caution">
    <text evidence="9">The sequence shown here is derived from an EMBL/GenBank/DDBJ whole genome shotgun (WGS) entry which is preliminary data.</text>
</comment>
<gene>
    <name evidence="9" type="ORF">KUTeg_000196</name>
</gene>
<comment type="similarity">
    <text evidence="3">Belongs to the HARBI1 family.</text>
</comment>
<dbReference type="Proteomes" id="UP001217089">
    <property type="component" value="Unassembled WGS sequence"/>
</dbReference>
<keyword evidence="5" id="KW-0479">Metal-binding</keyword>
<evidence type="ECO:0000259" key="8">
    <source>
        <dbReference type="Pfam" id="PF13359"/>
    </source>
</evidence>
<comment type="subcellular location">
    <subcellularLocation>
        <location evidence="2">Nucleus</location>
    </subcellularLocation>
</comment>
<organism evidence="9 10">
    <name type="scientific">Tegillarca granosa</name>
    <name type="common">Malaysian cockle</name>
    <name type="synonym">Anadara granosa</name>
    <dbReference type="NCBI Taxonomy" id="220873"/>
    <lineage>
        <taxon>Eukaryota</taxon>
        <taxon>Metazoa</taxon>
        <taxon>Spiralia</taxon>
        <taxon>Lophotrochozoa</taxon>
        <taxon>Mollusca</taxon>
        <taxon>Bivalvia</taxon>
        <taxon>Autobranchia</taxon>
        <taxon>Pteriomorphia</taxon>
        <taxon>Arcoida</taxon>
        <taxon>Arcoidea</taxon>
        <taxon>Arcidae</taxon>
        <taxon>Tegillarca</taxon>
    </lineage>
</organism>
<evidence type="ECO:0000313" key="9">
    <source>
        <dbReference type="EMBL" id="KAJ8321725.1"/>
    </source>
</evidence>
<evidence type="ECO:0000256" key="4">
    <source>
        <dbReference type="ARBA" id="ARBA00022722"/>
    </source>
</evidence>
<keyword evidence="4" id="KW-0540">Nuclease</keyword>
<comment type="cofactor">
    <cofactor evidence="1">
        <name>a divalent metal cation</name>
        <dbReference type="ChEBI" id="CHEBI:60240"/>
    </cofactor>
</comment>
<dbReference type="PANTHER" id="PTHR22930">
    <property type="match status" value="1"/>
</dbReference>
<dbReference type="Pfam" id="PF13359">
    <property type="entry name" value="DDE_Tnp_4"/>
    <property type="match status" value="1"/>
</dbReference>
<dbReference type="PANTHER" id="PTHR22930:SF85">
    <property type="entry name" value="GH03217P-RELATED"/>
    <property type="match status" value="1"/>
</dbReference>
<reference evidence="9 10" key="1">
    <citation type="submission" date="2022-12" db="EMBL/GenBank/DDBJ databases">
        <title>Chromosome-level genome of Tegillarca granosa.</title>
        <authorList>
            <person name="Kim J."/>
        </authorList>
    </citation>
    <scope>NUCLEOTIDE SEQUENCE [LARGE SCALE GENOMIC DNA]</scope>
    <source>
        <strain evidence="9">Teg-2019</strain>
        <tissue evidence="9">Adductor muscle</tissue>
    </source>
</reference>
<evidence type="ECO:0000256" key="6">
    <source>
        <dbReference type="ARBA" id="ARBA00022801"/>
    </source>
</evidence>
<dbReference type="InterPro" id="IPR027806">
    <property type="entry name" value="HARBI1_dom"/>
</dbReference>
<keyword evidence="6" id="KW-0378">Hydrolase</keyword>
<dbReference type="InterPro" id="IPR045249">
    <property type="entry name" value="HARBI1-like"/>
</dbReference>
<evidence type="ECO:0000256" key="1">
    <source>
        <dbReference type="ARBA" id="ARBA00001968"/>
    </source>
</evidence>
<proteinExistence type="inferred from homology"/>